<dbReference type="Proteomes" id="UP001054252">
    <property type="component" value="Unassembled WGS sequence"/>
</dbReference>
<name>A0AAV5LGF7_9ROSI</name>
<keyword evidence="3" id="KW-1185">Reference proteome</keyword>
<reference evidence="2 3" key="1">
    <citation type="journal article" date="2021" name="Commun. Biol.">
        <title>The genome of Shorea leprosula (Dipterocarpaceae) highlights the ecological relevance of drought in aseasonal tropical rainforests.</title>
        <authorList>
            <person name="Ng K.K.S."/>
            <person name="Kobayashi M.J."/>
            <person name="Fawcett J.A."/>
            <person name="Hatakeyama M."/>
            <person name="Paape T."/>
            <person name="Ng C.H."/>
            <person name="Ang C.C."/>
            <person name="Tnah L.H."/>
            <person name="Lee C.T."/>
            <person name="Nishiyama T."/>
            <person name="Sese J."/>
            <person name="O'Brien M.J."/>
            <person name="Copetti D."/>
            <person name="Mohd Noor M.I."/>
            <person name="Ong R.C."/>
            <person name="Putra M."/>
            <person name="Sireger I.Z."/>
            <person name="Indrioko S."/>
            <person name="Kosugi Y."/>
            <person name="Izuno A."/>
            <person name="Isagi Y."/>
            <person name="Lee S.L."/>
            <person name="Shimizu K.K."/>
        </authorList>
    </citation>
    <scope>NUCLEOTIDE SEQUENCE [LARGE SCALE GENOMIC DNA]</scope>
    <source>
        <strain evidence="2">214</strain>
    </source>
</reference>
<evidence type="ECO:0000313" key="2">
    <source>
        <dbReference type="EMBL" id="GKV36395.1"/>
    </source>
</evidence>
<sequence length="210" mass="24198">MATSVGKRATGEADFIDPEVKDKKLKKGDDSSSTSERTKSELEKFEAELEKFYREKKESHGFDVYANPNAFDMDYIVNFFAFNDLDQVAPQQLKECNGLATEAVKYHNLNKKPENADLEFVKLVKFCHEDVSVRYEKYYLTLDAKDVHDDSIHTCQAKVLCDLANKNTPFGFTPEVLMFKKKYDMDFIGEDPRLPKEYVCDCELCRSCDC</sequence>
<dbReference type="EMBL" id="BPVZ01000116">
    <property type="protein sequence ID" value="GKV36395.1"/>
    <property type="molecule type" value="Genomic_DNA"/>
</dbReference>
<dbReference type="Gene3D" id="3.10.450.10">
    <property type="match status" value="1"/>
</dbReference>
<protein>
    <submittedName>
        <fullName evidence="2">Uncharacterized protein</fullName>
    </submittedName>
</protein>
<comment type="caution">
    <text evidence="2">The sequence shown here is derived from an EMBL/GenBank/DDBJ whole genome shotgun (WGS) entry which is preliminary data.</text>
</comment>
<feature type="region of interest" description="Disordered" evidence="1">
    <location>
        <begin position="20"/>
        <end position="41"/>
    </location>
</feature>
<gene>
    <name evidence="2" type="ORF">SLEP1_g44536</name>
</gene>
<proteinExistence type="predicted"/>
<organism evidence="2 3">
    <name type="scientific">Rubroshorea leprosula</name>
    <dbReference type="NCBI Taxonomy" id="152421"/>
    <lineage>
        <taxon>Eukaryota</taxon>
        <taxon>Viridiplantae</taxon>
        <taxon>Streptophyta</taxon>
        <taxon>Embryophyta</taxon>
        <taxon>Tracheophyta</taxon>
        <taxon>Spermatophyta</taxon>
        <taxon>Magnoliopsida</taxon>
        <taxon>eudicotyledons</taxon>
        <taxon>Gunneridae</taxon>
        <taxon>Pentapetalae</taxon>
        <taxon>rosids</taxon>
        <taxon>malvids</taxon>
        <taxon>Malvales</taxon>
        <taxon>Dipterocarpaceae</taxon>
        <taxon>Rubroshorea</taxon>
    </lineage>
</organism>
<dbReference type="AlphaFoldDB" id="A0AAV5LGF7"/>
<accession>A0AAV5LGF7</accession>
<evidence type="ECO:0000313" key="3">
    <source>
        <dbReference type="Proteomes" id="UP001054252"/>
    </source>
</evidence>
<evidence type="ECO:0000256" key="1">
    <source>
        <dbReference type="SAM" id="MobiDB-lite"/>
    </source>
</evidence>